<name>A0A0F6R4W4_9CAUD</name>
<keyword evidence="2" id="KW-1185">Reference proteome</keyword>
<reference evidence="2" key="2">
    <citation type="submission" date="2015-03" db="EMBL/GenBank/DDBJ databases">
        <title>The genome and structure of Sinorhizobium meliloti phage phiM9.</title>
        <authorList>
            <person name="Johnson M.C."/>
            <person name="Tatum K.B."/>
            <person name="Lynn J.S."/>
            <person name="Brewer T.E."/>
            <person name="Washburn B.K."/>
            <person name="Stroupe M.E."/>
            <person name="Jones K.M."/>
        </authorList>
    </citation>
    <scope>NUCLEOTIDE SEQUENCE [LARGE SCALE GENOMIC DNA]</scope>
</reference>
<dbReference type="EMBL" id="KP881232">
    <property type="protein sequence ID" value="AKE44687.1"/>
    <property type="molecule type" value="Genomic_DNA"/>
</dbReference>
<sequence>MAKKFEHWTGPVDVAPYGIREGQTWKYQGPYRNTFGDIKILKVLQRSSLAHILVYDKLTDTCRTMNAYAIARTHFYELVTPGRKRSIWDDEFSAYEDRDTTAFFAEYA</sequence>
<protein>
    <submittedName>
        <fullName evidence="1">Uncharacterized protein</fullName>
    </submittedName>
</protein>
<evidence type="ECO:0000313" key="1">
    <source>
        <dbReference type="EMBL" id="AKE44687.1"/>
    </source>
</evidence>
<dbReference type="GeneID" id="26517739"/>
<gene>
    <name evidence="1" type="ORF">Sm_phiM9_057</name>
</gene>
<organism evidence="1 2">
    <name type="scientific">Sinorhizobium phage phiM9</name>
    <dbReference type="NCBI Taxonomy" id="1636182"/>
    <lineage>
        <taxon>Viruses</taxon>
        <taxon>Duplodnaviria</taxon>
        <taxon>Heunggongvirae</taxon>
        <taxon>Uroviricota</taxon>
        <taxon>Caudoviricetes</taxon>
        <taxon>Pootjesviridae</taxon>
        <taxon>Emnonavirus</taxon>
        <taxon>Emnonavirus phiM9</taxon>
    </lineage>
</organism>
<accession>A0A0F6R4W4</accession>
<evidence type="ECO:0000313" key="2">
    <source>
        <dbReference type="Proteomes" id="UP000033804"/>
    </source>
</evidence>
<dbReference type="Proteomes" id="UP000033804">
    <property type="component" value="Segment"/>
</dbReference>
<dbReference type="RefSeq" id="YP_009189441.1">
    <property type="nucleotide sequence ID" value="NC_028676.1"/>
</dbReference>
<dbReference type="KEGG" id="vg:26517739"/>
<reference evidence="1 2" key="1">
    <citation type="journal article" date="2015" name="J. Virol.">
        <title>Sinorhizobium meliloti Phage ?M9 Defines a New Group of T4 Superfamily Phages with Unusual Genomic Features but a Common T=16 Capsid.</title>
        <authorList>
            <person name="Johnson M.C."/>
            <person name="Tatum K.B."/>
            <person name="Lynn J.S."/>
            <person name="Brewer T.E."/>
            <person name="Lu S."/>
            <person name="Washburn B.K."/>
            <person name="Stroupe M.E."/>
            <person name="Jones K.M."/>
        </authorList>
    </citation>
    <scope>NUCLEOTIDE SEQUENCE [LARGE SCALE GENOMIC DNA]</scope>
</reference>
<proteinExistence type="predicted"/>